<dbReference type="EMBL" id="MU971335">
    <property type="protein sequence ID" value="KAK9241450.1"/>
    <property type="molecule type" value="Genomic_DNA"/>
</dbReference>
<organism evidence="1 2">
    <name type="scientific">Lipomyces kononenkoae</name>
    <name type="common">Yeast</name>
    <dbReference type="NCBI Taxonomy" id="34357"/>
    <lineage>
        <taxon>Eukaryota</taxon>
        <taxon>Fungi</taxon>
        <taxon>Dikarya</taxon>
        <taxon>Ascomycota</taxon>
        <taxon>Saccharomycotina</taxon>
        <taxon>Lipomycetes</taxon>
        <taxon>Lipomycetales</taxon>
        <taxon>Lipomycetaceae</taxon>
        <taxon>Lipomyces</taxon>
    </lineage>
</organism>
<sequence>MTASSTSLSPPIVKICGTRTVQAAQCAISSGADLIGMIIVPNVKRTVSPEQAKAISRAVHEFRESRPPHEVASTDMPSEWFASHFEQIRLRAPLVVGVFRNQSLDEVLRLQKEYDLDIVQLHGSEPLSWTRAIPVPVIKKFSPHENDLMTPGLHAVTLLDGGAGGEGQKIDWEGLPGSGPFMLAGGLTVDNVAIAVNIPNVFGVDVSSGVETDGKQDLEKIKMFIRNAKASRQQ</sequence>
<reference evidence="2" key="1">
    <citation type="journal article" date="2024" name="Front. Bioeng. Biotechnol.">
        <title>Genome-scale model development and genomic sequencing of the oleaginous clade Lipomyces.</title>
        <authorList>
            <person name="Czajka J.J."/>
            <person name="Han Y."/>
            <person name="Kim J."/>
            <person name="Mondo S.J."/>
            <person name="Hofstad B.A."/>
            <person name="Robles A."/>
            <person name="Haridas S."/>
            <person name="Riley R."/>
            <person name="LaButti K."/>
            <person name="Pangilinan J."/>
            <person name="Andreopoulos W."/>
            <person name="Lipzen A."/>
            <person name="Yan J."/>
            <person name="Wang M."/>
            <person name="Ng V."/>
            <person name="Grigoriev I.V."/>
            <person name="Spatafora J.W."/>
            <person name="Magnuson J.K."/>
            <person name="Baker S.E."/>
            <person name="Pomraning K.R."/>
        </authorList>
    </citation>
    <scope>NUCLEOTIDE SEQUENCE [LARGE SCALE GENOMIC DNA]</scope>
    <source>
        <strain evidence="2">CBS 7786</strain>
    </source>
</reference>
<gene>
    <name evidence="1" type="ORF">V1525DRAFT_393177</name>
</gene>
<accession>A0ACC3TCS4</accession>
<protein>
    <submittedName>
        <fullName evidence="1">Isomerase-domain-containing protein</fullName>
    </submittedName>
</protein>
<name>A0ACC3TCS4_LIPKO</name>
<keyword evidence="2" id="KW-1185">Reference proteome</keyword>
<proteinExistence type="predicted"/>
<evidence type="ECO:0000313" key="2">
    <source>
        <dbReference type="Proteomes" id="UP001433508"/>
    </source>
</evidence>
<comment type="caution">
    <text evidence="1">The sequence shown here is derived from an EMBL/GenBank/DDBJ whole genome shotgun (WGS) entry which is preliminary data.</text>
</comment>
<dbReference type="Proteomes" id="UP001433508">
    <property type="component" value="Unassembled WGS sequence"/>
</dbReference>
<evidence type="ECO:0000313" key="1">
    <source>
        <dbReference type="EMBL" id="KAK9241450.1"/>
    </source>
</evidence>
<keyword evidence="1" id="KW-0413">Isomerase</keyword>